<dbReference type="EMBL" id="CP095076">
    <property type="protein sequence ID" value="UOR14158.1"/>
    <property type="molecule type" value="Genomic_DNA"/>
</dbReference>
<evidence type="ECO:0008006" key="4">
    <source>
        <dbReference type="Google" id="ProtNLM"/>
    </source>
</evidence>
<gene>
    <name evidence="2" type="ORF">MUO15_20940</name>
</gene>
<evidence type="ECO:0000313" key="3">
    <source>
        <dbReference type="Proteomes" id="UP000830326"/>
    </source>
</evidence>
<proteinExistence type="predicted"/>
<feature type="compositionally biased region" description="Polar residues" evidence="1">
    <location>
        <begin position="9"/>
        <end position="19"/>
    </location>
</feature>
<dbReference type="RefSeq" id="WP_245036293.1">
    <property type="nucleotide sequence ID" value="NZ_CP095076.1"/>
</dbReference>
<geneLocation type="plasmid" evidence="2 3">
    <name>unnamed1</name>
</geneLocation>
<evidence type="ECO:0000313" key="2">
    <source>
        <dbReference type="EMBL" id="UOR14158.1"/>
    </source>
</evidence>
<reference evidence="2" key="1">
    <citation type="submission" date="2022-04" db="EMBL/GenBank/DDBJ databases">
        <title>Halobacillus sp. isolated from saltern.</title>
        <authorList>
            <person name="Won M."/>
            <person name="Lee C.-M."/>
            <person name="Woen H.-Y."/>
            <person name="Kwon S.-W."/>
        </authorList>
    </citation>
    <scope>NUCLEOTIDE SEQUENCE</scope>
    <source>
        <strain evidence="2">SSHM10-5</strain>
        <plasmid evidence="2">unnamed1</plasmid>
    </source>
</reference>
<name>A0ABY4HIC7_9BACI</name>
<feature type="region of interest" description="Disordered" evidence="1">
    <location>
        <begin position="1"/>
        <end position="54"/>
    </location>
</feature>
<accession>A0ABY4HIC7</accession>
<protein>
    <recommendedName>
        <fullName evidence="4">CopG family transcriptional regulator</fullName>
    </recommendedName>
</protein>
<sequence>MSKKDKYSSLLNKKNTSAIKNEKHVNEAHNTLFHQDDPKKGKSNNNQKKKKFEDKYKRATFYIENDIIKLLDKQAGKEKGEKTRLVNEALRQYLS</sequence>
<keyword evidence="2" id="KW-0614">Plasmid</keyword>
<dbReference type="Proteomes" id="UP000830326">
    <property type="component" value="Plasmid unnamed1"/>
</dbReference>
<organism evidence="2 3">
    <name type="scientific">Halobacillus amylolyticus</name>
    <dbReference type="NCBI Taxonomy" id="2932259"/>
    <lineage>
        <taxon>Bacteria</taxon>
        <taxon>Bacillati</taxon>
        <taxon>Bacillota</taxon>
        <taxon>Bacilli</taxon>
        <taxon>Bacillales</taxon>
        <taxon>Bacillaceae</taxon>
        <taxon>Halobacillus</taxon>
    </lineage>
</organism>
<keyword evidence="3" id="KW-1185">Reference proteome</keyword>
<evidence type="ECO:0000256" key="1">
    <source>
        <dbReference type="SAM" id="MobiDB-lite"/>
    </source>
</evidence>